<evidence type="ECO:0000313" key="1">
    <source>
        <dbReference type="EMBL" id="VAW77198.1"/>
    </source>
</evidence>
<accession>A0A3B0Y8S7</accession>
<sequence>MTSGNSALADQLAEFLKFISEARSFLKRSKVSKHHPEVKAIRSEVEDDYKDDRGQPAIYQKFESTLYEDAPTIVSLWSFLQSYNYDQLRMFHKLTLTELDG</sequence>
<dbReference type="AlphaFoldDB" id="A0A3B0Y8S7"/>
<gene>
    <name evidence="1" type="ORF">MNBD_GAMMA12-1417</name>
</gene>
<organism evidence="1">
    <name type="scientific">hydrothermal vent metagenome</name>
    <dbReference type="NCBI Taxonomy" id="652676"/>
    <lineage>
        <taxon>unclassified sequences</taxon>
        <taxon>metagenomes</taxon>
        <taxon>ecological metagenomes</taxon>
    </lineage>
</organism>
<proteinExistence type="predicted"/>
<dbReference type="EMBL" id="UOFL01000123">
    <property type="protein sequence ID" value="VAW77198.1"/>
    <property type="molecule type" value="Genomic_DNA"/>
</dbReference>
<protein>
    <submittedName>
        <fullName evidence="1">Uncharacterized protein</fullName>
    </submittedName>
</protein>
<name>A0A3B0Y8S7_9ZZZZ</name>
<feature type="non-terminal residue" evidence="1">
    <location>
        <position position="101"/>
    </location>
</feature>
<reference evidence="1" key="1">
    <citation type="submission" date="2018-06" db="EMBL/GenBank/DDBJ databases">
        <authorList>
            <person name="Zhirakovskaya E."/>
        </authorList>
    </citation>
    <scope>NUCLEOTIDE SEQUENCE</scope>
</reference>